<dbReference type="Pfam" id="PF02746">
    <property type="entry name" value="MR_MLE_N"/>
    <property type="match status" value="1"/>
</dbReference>
<dbReference type="InterPro" id="IPR013341">
    <property type="entry name" value="Mandelate_racemase_N_dom"/>
</dbReference>
<dbReference type="PANTHER" id="PTHR48080:SF2">
    <property type="entry name" value="D-GALACTONATE DEHYDRATASE"/>
    <property type="match status" value="1"/>
</dbReference>
<dbReference type="SUPFAM" id="SSF54826">
    <property type="entry name" value="Enolase N-terminal domain-like"/>
    <property type="match status" value="1"/>
</dbReference>
<sequence length="428" mass="47529">MKHLHHSGRRQFLKNATVSTLGAIGASFLPLETLSAINQADKMKITKIEGIHFKKDIRIGGGSGGADGAEFFWVRLHTDAGIVGIGETYPFSNGELGALKDYARLLIGKDPRDIDGIWKRFYHDMAMRNAGGADMRILSAINMAQMDILGKSTNQPLYRLLGGKTREKVKVYNTVTDYWAINNMKMGTQTAQIVKFLMDKGINGMKIYPFDSSGGPYITRADIEKGLDWIREIRDVAGNQMDICVDCWGRFDLPSAKRIAKGLEPFDILYMEDVMLMNNAKAYAALAQETSVPICHSETLATRYEYREFLESGACDVIMYDLSWCGGITEAKKISDMADAYLIPTSPHTAGGPLLWLASIHLTTSLSNFMIMESNYWKYTHQYPYFLNNVPVPQNGFVSAPEAPGLGAEIRPELYSSGDAIVEVIAEL</sequence>
<dbReference type="InterPro" id="IPR006311">
    <property type="entry name" value="TAT_signal"/>
</dbReference>
<gene>
    <name evidence="3" type="ORF">ACFSKV_06690</name>
</gene>
<dbReference type="Gene3D" id="3.30.390.10">
    <property type="entry name" value="Enolase-like, N-terminal domain"/>
    <property type="match status" value="1"/>
</dbReference>
<dbReference type="PROSITE" id="PS51318">
    <property type="entry name" value="TAT"/>
    <property type="match status" value="1"/>
</dbReference>
<keyword evidence="4" id="KW-1185">Reference proteome</keyword>
<feature type="domain" description="Mandelate racemase/muconate lactonizing enzyme C-terminal" evidence="2">
    <location>
        <begin position="187"/>
        <end position="293"/>
    </location>
</feature>
<dbReference type="Pfam" id="PF13378">
    <property type="entry name" value="MR_MLE_C"/>
    <property type="match status" value="1"/>
</dbReference>
<dbReference type="SMART" id="SM00922">
    <property type="entry name" value="MR_MLE"/>
    <property type="match status" value="1"/>
</dbReference>
<keyword evidence="1" id="KW-0456">Lyase</keyword>
<dbReference type="Gene3D" id="3.20.20.120">
    <property type="entry name" value="Enolase-like C-terminal domain"/>
    <property type="match status" value="1"/>
</dbReference>
<evidence type="ECO:0000256" key="1">
    <source>
        <dbReference type="ARBA" id="ARBA00023239"/>
    </source>
</evidence>
<dbReference type="InterPro" id="IPR029065">
    <property type="entry name" value="Enolase_C-like"/>
</dbReference>
<dbReference type="InterPro" id="IPR036849">
    <property type="entry name" value="Enolase-like_C_sf"/>
</dbReference>
<accession>A0ABW5B9C6</accession>
<dbReference type="CDD" id="cd03316">
    <property type="entry name" value="MR_like"/>
    <property type="match status" value="1"/>
</dbReference>
<evidence type="ECO:0000313" key="4">
    <source>
        <dbReference type="Proteomes" id="UP001597414"/>
    </source>
</evidence>
<organism evidence="3 4">
    <name type="scientific">Shivajiella indica</name>
    <dbReference type="NCBI Taxonomy" id="872115"/>
    <lineage>
        <taxon>Bacteria</taxon>
        <taxon>Pseudomonadati</taxon>
        <taxon>Bacteroidota</taxon>
        <taxon>Cytophagia</taxon>
        <taxon>Cytophagales</taxon>
        <taxon>Cyclobacteriaceae</taxon>
        <taxon>Shivajiella</taxon>
    </lineage>
</organism>
<dbReference type="RefSeq" id="WP_380801162.1">
    <property type="nucleotide sequence ID" value="NZ_JBHUIV010000010.1"/>
</dbReference>
<dbReference type="SUPFAM" id="SSF51604">
    <property type="entry name" value="Enolase C-terminal domain-like"/>
    <property type="match status" value="1"/>
</dbReference>
<dbReference type="EMBL" id="JBHUIV010000010">
    <property type="protein sequence ID" value="MFD2201245.1"/>
    <property type="molecule type" value="Genomic_DNA"/>
</dbReference>
<dbReference type="InterPro" id="IPR029017">
    <property type="entry name" value="Enolase-like_N"/>
</dbReference>
<dbReference type="PANTHER" id="PTHR48080">
    <property type="entry name" value="D-GALACTONATE DEHYDRATASE-RELATED"/>
    <property type="match status" value="1"/>
</dbReference>
<protein>
    <submittedName>
        <fullName evidence="3">Mandelate racemase/muconate lactonizing enzyme family protein</fullName>
    </submittedName>
</protein>
<dbReference type="Proteomes" id="UP001597414">
    <property type="component" value="Unassembled WGS sequence"/>
</dbReference>
<comment type="caution">
    <text evidence="3">The sequence shown here is derived from an EMBL/GenBank/DDBJ whole genome shotgun (WGS) entry which is preliminary data.</text>
</comment>
<reference evidence="4" key="1">
    <citation type="journal article" date="2019" name="Int. J. Syst. Evol. Microbiol.">
        <title>The Global Catalogue of Microorganisms (GCM) 10K type strain sequencing project: providing services to taxonomists for standard genome sequencing and annotation.</title>
        <authorList>
            <consortium name="The Broad Institute Genomics Platform"/>
            <consortium name="The Broad Institute Genome Sequencing Center for Infectious Disease"/>
            <person name="Wu L."/>
            <person name="Ma J."/>
        </authorList>
    </citation>
    <scope>NUCLEOTIDE SEQUENCE [LARGE SCALE GENOMIC DNA]</scope>
    <source>
        <strain evidence="4">KCTC 19812</strain>
    </source>
</reference>
<evidence type="ECO:0000313" key="3">
    <source>
        <dbReference type="EMBL" id="MFD2201245.1"/>
    </source>
</evidence>
<proteinExistence type="predicted"/>
<dbReference type="InterPro" id="IPR013342">
    <property type="entry name" value="Mandelate_racemase_C"/>
</dbReference>
<dbReference type="SFLD" id="SFLDG00179">
    <property type="entry name" value="mandelate_racemase"/>
    <property type="match status" value="1"/>
</dbReference>
<name>A0ABW5B9C6_9BACT</name>
<dbReference type="InterPro" id="IPR034593">
    <property type="entry name" value="DgoD-like"/>
</dbReference>
<evidence type="ECO:0000259" key="2">
    <source>
        <dbReference type="SMART" id="SM00922"/>
    </source>
</evidence>
<dbReference type="SFLD" id="SFLDS00001">
    <property type="entry name" value="Enolase"/>
    <property type="match status" value="1"/>
</dbReference>